<sequence>MPRLIAAARWALAEFGPLIVFWALAPTLGVKPAIVGSLVFILADAAWRRLTGKPFTRLYLLVSALTLVFGGIDLVSTSPFMLKYEAAVTNVAVGLAFVVGALGERPIIQEAAEARGESVPATRETRAFFRLFTLVWAGYFIVKAAFYVWAAWTLPMLEAMAVRSLVGSVSLGMMILISATQGRRLFFLCRRLGLLPKPEAAPAGD</sequence>
<keyword evidence="1" id="KW-1133">Transmembrane helix</keyword>
<accession>A0A366FU69</accession>
<gene>
    <name evidence="2" type="ORF">DFR50_101167</name>
</gene>
<evidence type="ECO:0000313" key="3">
    <source>
        <dbReference type="Proteomes" id="UP000253529"/>
    </source>
</evidence>
<name>A0A366FU69_9HYPH</name>
<keyword evidence="1" id="KW-0812">Transmembrane</keyword>
<dbReference type="Pfam" id="PF04279">
    <property type="entry name" value="IspA"/>
    <property type="match status" value="1"/>
</dbReference>
<dbReference type="OrthoDB" id="8450479at2"/>
<dbReference type="EMBL" id="QNRK01000001">
    <property type="protein sequence ID" value="RBP18223.1"/>
    <property type="molecule type" value="Genomic_DNA"/>
</dbReference>
<organism evidence="2 3">
    <name type="scientific">Roseiarcus fermentans</name>
    <dbReference type="NCBI Taxonomy" id="1473586"/>
    <lineage>
        <taxon>Bacteria</taxon>
        <taxon>Pseudomonadati</taxon>
        <taxon>Pseudomonadota</taxon>
        <taxon>Alphaproteobacteria</taxon>
        <taxon>Hyphomicrobiales</taxon>
        <taxon>Roseiarcaceae</taxon>
        <taxon>Roseiarcus</taxon>
    </lineage>
</organism>
<feature type="transmembrane region" description="Helical" evidence="1">
    <location>
        <begin position="128"/>
        <end position="149"/>
    </location>
</feature>
<feature type="transmembrane region" description="Helical" evidence="1">
    <location>
        <begin position="55"/>
        <end position="75"/>
    </location>
</feature>
<reference evidence="2 3" key="1">
    <citation type="submission" date="2018-06" db="EMBL/GenBank/DDBJ databases">
        <title>Genomic Encyclopedia of Type Strains, Phase IV (KMG-IV): sequencing the most valuable type-strain genomes for metagenomic binning, comparative biology and taxonomic classification.</title>
        <authorList>
            <person name="Goeker M."/>
        </authorList>
    </citation>
    <scope>NUCLEOTIDE SEQUENCE [LARGE SCALE GENOMIC DNA]</scope>
    <source>
        <strain evidence="2 3">DSM 24875</strain>
    </source>
</reference>
<evidence type="ECO:0000313" key="2">
    <source>
        <dbReference type="EMBL" id="RBP18223.1"/>
    </source>
</evidence>
<dbReference type="InterPro" id="IPR006008">
    <property type="entry name" value="YciB"/>
</dbReference>
<keyword evidence="3" id="KW-1185">Reference proteome</keyword>
<comment type="caution">
    <text evidence="2">The sequence shown here is derived from an EMBL/GenBank/DDBJ whole genome shotgun (WGS) entry which is preliminary data.</text>
</comment>
<proteinExistence type="predicted"/>
<keyword evidence="1" id="KW-0472">Membrane</keyword>
<dbReference type="AlphaFoldDB" id="A0A366FU69"/>
<feature type="transmembrane region" description="Helical" evidence="1">
    <location>
        <begin position="161"/>
        <end position="180"/>
    </location>
</feature>
<dbReference type="GO" id="GO:0016020">
    <property type="term" value="C:membrane"/>
    <property type="evidence" value="ECO:0007669"/>
    <property type="project" value="InterPro"/>
</dbReference>
<feature type="transmembrane region" description="Helical" evidence="1">
    <location>
        <begin position="87"/>
        <end position="107"/>
    </location>
</feature>
<evidence type="ECO:0000256" key="1">
    <source>
        <dbReference type="SAM" id="Phobius"/>
    </source>
</evidence>
<dbReference type="Proteomes" id="UP000253529">
    <property type="component" value="Unassembled WGS sequence"/>
</dbReference>
<dbReference type="RefSeq" id="WP_113887287.1">
    <property type="nucleotide sequence ID" value="NZ_QNRK01000001.1"/>
</dbReference>
<protein>
    <submittedName>
        <fullName evidence="2">Intracellular septation protein A</fullName>
    </submittedName>
</protein>
<feature type="transmembrane region" description="Helical" evidence="1">
    <location>
        <begin position="20"/>
        <end position="43"/>
    </location>
</feature>